<protein>
    <submittedName>
        <fullName evidence="2">Uncharacterized protein</fullName>
    </submittedName>
</protein>
<gene>
    <name evidence="2" type="ORF">ACFPZN_15225</name>
</gene>
<dbReference type="EMBL" id="JBHSON010000018">
    <property type="protein sequence ID" value="MFC5746978.1"/>
    <property type="molecule type" value="Genomic_DNA"/>
</dbReference>
<evidence type="ECO:0000256" key="1">
    <source>
        <dbReference type="SAM" id="MobiDB-lite"/>
    </source>
</evidence>
<feature type="compositionally biased region" description="Low complexity" evidence="1">
    <location>
        <begin position="23"/>
        <end position="46"/>
    </location>
</feature>
<sequence>MRVLCQFQALAAPSVGDRAPLFSTTSGTARPTAPTSTPPATAAIST</sequence>
<feature type="region of interest" description="Disordered" evidence="1">
    <location>
        <begin position="16"/>
        <end position="46"/>
    </location>
</feature>
<dbReference type="Proteomes" id="UP001596074">
    <property type="component" value="Unassembled WGS sequence"/>
</dbReference>
<accession>A0ABW0ZZW1</accession>
<proteinExistence type="predicted"/>
<organism evidence="2 3">
    <name type="scientific">Actinomadura rugatobispora</name>
    <dbReference type="NCBI Taxonomy" id="1994"/>
    <lineage>
        <taxon>Bacteria</taxon>
        <taxon>Bacillati</taxon>
        <taxon>Actinomycetota</taxon>
        <taxon>Actinomycetes</taxon>
        <taxon>Streptosporangiales</taxon>
        <taxon>Thermomonosporaceae</taxon>
        <taxon>Actinomadura</taxon>
    </lineage>
</organism>
<comment type="caution">
    <text evidence="2">The sequence shown here is derived from an EMBL/GenBank/DDBJ whole genome shotgun (WGS) entry which is preliminary data.</text>
</comment>
<name>A0ABW0ZZW1_9ACTN</name>
<reference evidence="3" key="1">
    <citation type="journal article" date="2019" name="Int. J. Syst. Evol. Microbiol.">
        <title>The Global Catalogue of Microorganisms (GCM) 10K type strain sequencing project: providing services to taxonomists for standard genome sequencing and annotation.</title>
        <authorList>
            <consortium name="The Broad Institute Genomics Platform"/>
            <consortium name="The Broad Institute Genome Sequencing Center for Infectious Disease"/>
            <person name="Wu L."/>
            <person name="Ma J."/>
        </authorList>
    </citation>
    <scope>NUCLEOTIDE SEQUENCE [LARGE SCALE GENOMIC DNA]</scope>
    <source>
        <strain evidence="3">KCTC 42087</strain>
    </source>
</reference>
<keyword evidence="3" id="KW-1185">Reference proteome</keyword>
<evidence type="ECO:0000313" key="2">
    <source>
        <dbReference type="EMBL" id="MFC5746978.1"/>
    </source>
</evidence>
<evidence type="ECO:0000313" key="3">
    <source>
        <dbReference type="Proteomes" id="UP001596074"/>
    </source>
</evidence>
<dbReference type="RefSeq" id="WP_378282598.1">
    <property type="nucleotide sequence ID" value="NZ_JBHSON010000018.1"/>
</dbReference>